<keyword evidence="4" id="KW-1185">Reference proteome</keyword>
<feature type="region of interest" description="Disordered" evidence="1">
    <location>
        <begin position="37"/>
        <end position="67"/>
    </location>
</feature>
<organism evidence="3 4">
    <name type="scientific">Emericellopsis cladophorae</name>
    <dbReference type="NCBI Taxonomy" id="2686198"/>
    <lineage>
        <taxon>Eukaryota</taxon>
        <taxon>Fungi</taxon>
        <taxon>Dikarya</taxon>
        <taxon>Ascomycota</taxon>
        <taxon>Pezizomycotina</taxon>
        <taxon>Sordariomycetes</taxon>
        <taxon>Hypocreomycetidae</taxon>
        <taxon>Hypocreales</taxon>
        <taxon>Bionectriaceae</taxon>
        <taxon>Emericellopsis</taxon>
    </lineage>
</organism>
<comment type="caution">
    <text evidence="3">The sequence shown here is derived from an EMBL/GenBank/DDBJ whole genome shotgun (WGS) entry which is preliminary data.</text>
</comment>
<dbReference type="InterPro" id="IPR032466">
    <property type="entry name" value="Metal_Hydrolase"/>
</dbReference>
<dbReference type="RefSeq" id="XP_051363209.1">
    <property type="nucleotide sequence ID" value="XM_051505477.1"/>
</dbReference>
<dbReference type="Proteomes" id="UP001055219">
    <property type="component" value="Unassembled WGS sequence"/>
</dbReference>
<reference evidence="3" key="1">
    <citation type="journal article" date="2021" name="J Fungi (Basel)">
        <title>Genomic and Metabolomic Analyses of the Marine Fungus Emericellopsis cladophorae: Insights into Saltwater Adaptability Mechanisms and Its Biosynthetic Potential.</title>
        <authorList>
            <person name="Goncalves M.F.M."/>
            <person name="Hilario S."/>
            <person name="Van de Peer Y."/>
            <person name="Esteves A.C."/>
            <person name="Alves A."/>
        </authorList>
    </citation>
    <scope>NUCLEOTIDE SEQUENCE</scope>
    <source>
        <strain evidence="3">MUM 19.33</strain>
    </source>
</reference>
<evidence type="ECO:0000256" key="1">
    <source>
        <dbReference type="SAM" id="MobiDB-lite"/>
    </source>
</evidence>
<feature type="domain" description="Amidohydrolase-related" evidence="2">
    <location>
        <begin position="77"/>
        <end position="345"/>
    </location>
</feature>
<dbReference type="InterPro" id="IPR006680">
    <property type="entry name" value="Amidohydro-rel"/>
</dbReference>
<dbReference type="Pfam" id="PF04909">
    <property type="entry name" value="Amidohydro_2"/>
    <property type="match status" value="1"/>
</dbReference>
<dbReference type="GeneID" id="75834910"/>
<gene>
    <name evidence="3" type="ORF">J7T54_008439</name>
</gene>
<dbReference type="InterPro" id="IPR052358">
    <property type="entry name" value="Aro_Compnd_Degr_Hydrolases"/>
</dbReference>
<feature type="compositionally biased region" description="Low complexity" evidence="1">
    <location>
        <begin position="38"/>
        <end position="65"/>
    </location>
</feature>
<evidence type="ECO:0000259" key="2">
    <source>
        <dbReference type="Pfam" id="PF04909"/>
    </source>
</evidence>
<proteinExistence type="predicted"/>
<accession>A0A9P9Y2E2</accession>
<dbReference type="AlphaFoldDB" id="A0A9P9Y2E2"/>
<dbReference type="GO" id="GO:0016787">
    <property type="term" value="F:hydrolase activity"/>
    <property type="evidence" value="ECO:0007669"/>
    <property type="project" value="InterPro"/>
</dbReference>
<dbReference type="PANTHER" id="PTHR35563:SF2">
    <property type="entry name" value="BARREL METAL-DEPENDENT HYDROLASE, PUTATIVE (AFU_ORTHOLOGUE AFUA_1G16240)-RELATED"/>
    <property type="match status" value="1"/>
</dbReference>
<dbReference type="EMBL" id="JAGIXG020000014">
    <property type="protein sequence ID" value="KAI6782353.1"/>
    <property type="molecule type" value="Genomic_DNA"/>
</dbReference>
<name>A0A9P9Y2E2_9HYPO</name>
<dbReference type="PANTHER" id="PTHR35563">
    <property type="entry name" value="BARREL METAL-DEPENDENT HYDROLASE, PUTATIVE (AFU_ORTHOLOGUE AFUA_1G16240)-RELATED"/>
    <property type="match status" value="1"/>
</dbReference>
<protein>
    <recommendedName>
        <fullName evidence="2">Amidohydrolase-related domain-containing protein</fullName>
    </recommendedName>
</protein>
<sequence length="351" mass="39683">MRQDDAHTSGAQPFFHQDTKAVALRLLSVLRPPSQRQTSVKKYTVTTTTTPTTTKTTPTPHRPVTLSSPQIPKDAWDSHMHVIDNRYPFAPDAAYRPNTFTVHDAQRFEAGVGIRNIVLVQPSIYGHDNSCMLDALQTLGSHRARAVVAFDPETTSHEQLLAWHEIGVRGVRLNICSHGKQVEPEDIERLLRQYADAVRPLNWVVQVYIPMALISQLEPIMPTLNVRFCIDHLGRPDLDDTATCDPYQIPGFASLARLLQGGHVFVKLSAPYRLSRLDDQRDLEPVAKEVIRLGGKSRVVFATDWPHTRYEGLDIRPWIDKVIKWCGNDGVLVDRLFRGNAEDLWSVTRHV</sequence>
<reference evidence="3" key="2">
    <citation type="submission" date="2022-07" db="EMBL/GenBank/DDBJ databases">
        <authorList>
            <person name="Goncalves M.F.M."/>
            <person name="Hilario S."/>
            <person name="Van De Peer Y."/>
            <person name="Esteves A.C."/>
            <person name="Alves A."/>
        </authorList>
    </citation>
    <scope>NUCLEOTIDE SEQUENCE</scope>
    <source>
        <strain evidence="3">MUM 19.33</strain>
    </source>
</reference>
<dbReference type="SUPFAM" id="SSF51556">
    <property type="entry name" value="Metallo-dependent hydrolases"/>
    <property type="match status" value="1"/>
</dbReference>
<dbReference type="OrthoDB" id="2135488at2759"/>
<evidence type="ECO:0000313" key="4">
    <source>
        <dbReference type="Proteomes" id="UP001055219"/>
    </source>
</evidence>
<dbReference type="Gene3D" id="3.20.20.140">
    <property type="entry name" value="Metal-dependent hydrolases"/>
    <property type="match status" value="1"/>
</dbReference>
<evidence type="ECO:0000313" key="3">
    <source>
        <dbReference type="EMBL" id="KAI6782353.1"/>
    </source>
</evidence>